<accession>A0A8T8SRB0</accession>
<comment type="caution">
    <text evidence="1">The sequence shown here is derived from an EMBL/GenBank/DDBJ whole genome shotgun (WGS) entry which is preliminary data.</text>
</comment>
<reference evidence="1" key="1">
    <citation type="submission" date="2016-04" db="EMBL/GenBank/DDBJ databases">
        <authorList>
            <person name="Nguyen H.D."/>
            <person name="Samba Siva P."/>
            <person name="Cullis J."/>
            <person name="Levesque C.A."/>
            <person name="Hambleton S."/>
        </authorList>
    </citation>
    <scope>NUCLEOTIDE SEQUENCE</scope>
    <source>
        <strain evidence="1">DAOMC 236416</strain>
    </source>
</reference>
<organism evidence="1 2">
    <name type="scientific">Tilletia indica</name>
    <dbReference type="NCBI Taxonomy" id="43049"/>
    <lineage>
        <taxon>Eukaryota</taxon>
        <taxon>Fungi</taxon>
        <taxon>Dikarya</taxon>
        <taxon>Basidiomycota</taxon>
        <taxon>Ustilaginomycotina</taxon>
        <taxon>Exobasidiomycetes</taxon>
        <taxon>Tilletiales</taxon>
        <taxon>Tilletiaceae</taxon>
        <taxon>Tilletia</taxon>
    </lineage>
</organism>
<dbReference type="Proteomes" id="UP000077521">
    <property type="component" value="Unassembled WGS sequence"/>
</dbReference>
<dbReference type="EMBL" id="LWDF02000603">
    <property type="protein sequence ID" value="KAE8244664.1"/>
    <property type="molecule type" value="Genomic_DNA"/>
</dbReference>
<gene>
    <name evidence="1" type="ORF">A4X13_0g6392</name>
</gene>
<sequence>MYPASSSPRNGKWPTHLSITTDVIFGTVESKDYSHKVDSTIFGEKEESIDAVTHIWARSEPKEGAYLVTHAPFAPNPMRMNINDADCIRQIPESMDGSNPDNETIPPALPFISGIGVIKDVETNKKKGTLAGF</sequence>
<name>A0A8T8SRB0_9BASI</name>
<feature type="non-terminal residue" evidence="1">
    <location>
        <position position="133"/>
    </location>
</feature>
<evidence type="ECO:0000313" key="2">
    <source>
        <dbReference type="Proteomes" id="UP000077521"/>
    </source>
</evidence>
<proteinExistence type="predicted"/>
<protein>
    <submittedName>
        <fullName evidence="1">Uncharacterized protein</fullName>
    </submittedName>
</protein>
<reference evidence="1" key="2">
    <citation type="journal article" date="2019" name="IMA Fungus">
        <title>Genome sequencing and comparison of five Tilletia species to identify candidate genes for the detection of regulated species infecting wheat.</title>
        <authorList>
            <person name="Nguyen H.D.T."/>
            <person name="Sultana T."/>
            <person name="Kesanakurti P."/>
            <person name="Hambleton S."/>
        </authorList>
    </citation>
    <scope>NUCLEOTIDE SEQUENCE</scope>
    <source>
        <strain evidence="1">DAOMC 236416</strain>
    </source>
</reference>
<keyword evidence="2" id="KW-1185">Reference proteome</keyword>
<evidence type="ECO:0000313" key="1">
    <source>
        <dbReference type="EMBL" id="KAE8244664.1"/>
    </source>
</evidence>
<dbReference type="AlphaFoldDB" id="A0A8T8SRB0"/>